<dbReference type="InterPro" id="IPR036844">
    <property type="entry name" value="Hint_dom_sf"/>
</dbReference>
<dbReference type="InterPro" id="IPR027417">
    <property type="entry name" value="P-loop_NTPase"/>
</dbReference>
<organism evidence="2 3">
    <name type="scientific">Ralstonia phage GP4</name>
    <dbReference type="NCBI Taxonomy" id="2282904"/>
    <lineage>
        <taxon>Viruses</taxon>
        <taxon>Duplodnaviria</taxon>
        <taxon>Heunggongvirae</taxon>
        <taxon>Uroviricota</taxon>
        <taxon>Caudoviricetes</taxon>
        <taxon>Gervaisevirus</taxon>
        <taxon>Gervaisevirus GP4</taxon>
    </lineage>
</organism>
<evidence type="ECO:0000313" key="3">
    <source>
        <dbReference type="Proteomes" id="UP000259464"/>
    </source>
</evidence>
<accession>A0A345GTU1</accession>
<keyword evidence="3" id="KW-1185">Reference proteome</keyword>
<dbReference type="GO" id="GO:0016539">
    <property type="term" value="P:intein-mediated protein splicing"/>
    <property type="evidence" value="ECO:0007669"/>
    <property type="project" value="InterPro"/>
</dbReference>
<name>A0A345GTU1_9CAUD</name>
<dbReference type="SMART" id="SM00306">
    <property type="entry name" value="HintN"/>
    <property type="match status" value="1"/>
</dbReference>
<protein>
    <submittedName>
        <fullName evidence="2">Terminase large subunit</fullName>
    </submittedName>
</protein>
<proteinExistence type="predicted"/>
<dbReference type="InterPro" id="IPR003587">
    <property type="entry name" value="Hint_dom_N"/>
</dbReference>
<dbReference type="KEGG" id="vg:65067670"/>
<dbReference type="InterPro" id="IPR006141">
    <property type="entry name" value="Intein_N"/>
</dbReference>
<dbReference type="PROSITE" id="PS50817">
    <property type="entry name" value="INTEIN_N_TER"/>
    <property type="match status" value="1"/>
</dbReference>
<evidence type="ECO:0000313" key="2">
    <source>
        <dbReference type="EMBL" id="AXG67705.1"/>
    </source>
</evidence>
<dbReference type="EMBL" id="MH638294">
    <property type="protein sequence ID" value="AXG67705.1"/>
    <property type="molecule type" value="Genomic_DNA"/>
</dbReference>
<feature type="domain" description="Hint" evidence="1">
    <location>
        <begin position="70"/>
        <end position="176"/>
    </location>
</feature>
<dbReference type="Gene3D" id="2.170.16.10">
    <property type="entry name" value="Hedgehog/Intein (Hint) domain"/>
    <property type="match status" value="1"/>
</dbReference>
<dbReference type="CDD" id="cd00081">
    <property type="entry name" value="Hint"/>
    <property type="match status" value="1"/>
</dbReference>
<evidence type="ECO:0000259" key="1">
    <source>
        <dbReference type="SMART" id="SM00306"/>
    </source>
</evidence>
<dbReference type="SUPFAM" id="SSF51294">
    <property type="entry name" value="Hedgehog/intein (Hint) domain"/>
    <property type="match status" value="1"/>
</dbReference>
<dbReference type="RefSeq" id="YP_010078742.1">
    <property type="nucleotide sequence ID" value="NC_054964.1"/>
</dbReference>
<reference evidence="2 3" key="1">
    <citation type="submission" date="2018-07" db="EMBL/GenBank/DDBJ databases">
        <title>Complete sequence of phage GP4.</title>
        <authorList>
            <person name="Wang R."/>
            <person name="Tong Y."/>
            <person name="Liu H."/>
        </authorList>
    </citation>
    <scope>NUCLEOTIDE SEQUENCE [LARGE SCALE GENOMIC DNA]</scope>
</reference>
<sequence length="779" mass="88299">MEGGTRIFTFPKTEEEIVACLRDPQWRIRHLYKIKNKQKQVVPFKPNDAQEELLRRMWFRNVIPKARQRGFCLHPSTRVLTASLEWVPIGDIKPGARLVAVDEDVPGGKGPSRKMRTATVEATAITRGNAYRMLFDDGREVVCTGNHRWLTRPSDAVVGTKWRSIESDNKCKIRPGTLVRWVTKPWGESSYEDGWIGGMLDGEGYMSKRNVAASINVSQVVGPALARFEMYLDTRGYNYCTEDDAATRESKQGSQPVPKLVVGRMDEMFRIIGQTRPIRFIGNEFWDGRDLPGKRSGIGWAKVASIDPLGEMDMVDLQTSAKTFIAEGFVSHNSTLIQLMGLDTALFKPGSDVGIIAQDLPTAQEIFESKIKLAYDNLPDTIKQMVPITRSTTTEMKFANGSGVRVGTSMRGGTPNFVHVSEFGKISAKYPDKAREVLTGTLPAVPIDGIVFVESTAEGRDGAFYDMSHDAKAAQDEGRKLTPLDFRLHFASWWDADEYELDPAGVIITEKDHEYFDRIESLIGQALPPRKRAWYVTTRRQLFAGDHQMMFQEFPSTFDEAFSISMEGTYYAQQLAHARKDGRIMRLPVMPGVPCYTVWDIGNSDGTAIWVVQKIGNEWRCIRFYEEWGEPYSHAVKWLQSLGMVWDTMYLPHDADHVRQGQSVNKSPKQMLEELMPGVRFEIVPRIEDVNWGIQQTRDMFPLLWFDEEHTKPGIIHIENYRKKWNDRQACWSTIPDKAGGHSEAADALRQLAQAYAGGLINVNRGAHKRKRPSSWRTS</sequence>
<dbReference type="Gene3D" id="3.40.50.300">
    <property type="entry name" value="P-loop containing nucleotide triphosphate hydrolases"/>
    <property type="match status" value="2"/>
</dbReference>
<dbReference type="Proteomes" id="UP000259464">
    <property type="component" value="Segment"/>
</dbReference>
<dbReference type="GeneID" id="65067670"/>